<evidence type="ECO:0000313" key="2">
    <source>
        <dbReference type="EMBL" id="MFC7384935.1"/>
    </source>
</evidence>
<organism evidence="2 3">
    <name type="scientific">Sphaerisporangium rhizosphaerae</name>
    <dbReference type="NCBI Taxonomy" id="2269375"/>
    <lineage>
        <taxon>Bacteria</taxon>
        <taxon>Bacillati</taxon>
        <taxon>Actinomycetota</taxon>
        <taxon>Actinomycetes</taxon>
        <taxon>Streptosporangiales</taxon>
        <taxon>Streptosporangiaceae</taxon>
        <taxon>Sphaerisporangium</taxon>
    </lineage>
</organism>
<sequence length="479" mass="53449">MTTPKIPTMDDALAVVQRDQPVNRTLDLPPLQVNVKHGDVLGFGDQEVTAQLIRIYRIAGHDPALAQELTDTQLRLWLLYAVNLLAENRAAVPGFDFKGALTWLVRNIPAEPVMPAPNHAEFELHVLGRTGWLRAALKAKVARLPDQVRQQAAACYSPPPSNVPSGPGASSGPSDQTPPLDKDLLRKELLPKLQNLLVNHVVQWRRQAGQEPRFQRWEDLGLIARLAQAVAWRMLQPYAAAREDGPFFTGFDYFSKIYDKTRTMPSEQDLVKHLMNRAYVVGEDTSAGKSIFTLAGYDSMRSDDRVFLFKTLGQWIADNSTARKLAVYFFQHIGSNSHAGADGGGGVGLVTEFRTDRPESQARWETIETIVHEMTHNLIHPNLLAQTDKVRRPMVIKEGFIEVVTREVFNWMIDNGSESSTKRLMMGVEGQLVPPVRKTTLGYAESGAYADQIFQLVGRERFLTAFMTGDIELVGLTPS</sequence>
<accession>A0ABW2P9L8</accession>
<evidence type="ECO:0008006" key="4">
    <source>
        <dbReference type="Google" id="ProtNLM"/>
    </source>
</evidence>
<comment type="caution">
    <text evidence="2">The sequence shown here is derived from an EMBL/GenBank/DDBJ whole genome shotgun (WGS) entry which is preliminary data.</text>
</comment>
<feature type="region of interest" description="Disordered" evidence="1">
    <location>
        <begin position="153"/>
        <end position="181"/>
    </location>
</feature>
<feature type="compositionally biased region" description="Low complexity" evidence="1">
    <location>
        <begin position="163"/>
        <end position="174"/>
    </location>
</feature>
<gene>
    <name evidence="2" type="ORF">ACFQSB_22175</name>
</gene>
<reference evidence="3" key="1">
    <citation type="journal article" date="2019" name="Int. J. Syst. Evol. Microbiol.">
        <title>The Global Catalogue of Microorganisms (GCM) 10K type strain sequencing project: providing services to taxonomists for standard genome sequencing and annotation.</title>
        <authorList>
            <consortium name="The Broad Institute Genomics Platform"/>
            <consortium name="The Broad Institute Genome Sequencing Center for Infectious Disease"/>
            <person name="Wu L."/>
            <person name="Ma J."/>
        </authorList>
    </citation>
    <scope>NUCLEOTIDE SEQUENCE [LARGE SCALE GENOMIC DNA]</scope>
    <source>
        <strain evidence="3">CECT 7649</strain>
    </source>
</reference>
<proteinExistence type="predicted"/>
<dbReference type="RefSeq" id="WP_380828795.1">
    <property type="nucleotide sequence ID" value="NZ_JBHTCG010000015.1"/>
</dbReference>
<dbReference type="Proteomes" id="UP001596496">
    <property type="component" value="Unassembled WGS sequence"/>
</dbReference>
<evidence type="ECO:0000256" key="1">
    <source>
        <dbReference type="SAM" id="MobiDB-lite"/>
    </source>
</evidence>
<evidence type="ECO:0000313" key="3">
    <source>
        <dbReference type="Proteomes" id="UP001596496"/>
    </source>
</evidence>
<dbReference type="EMBL" id="JBHTCG010000015">
    <property type="protein sequence ID" value="MFC7384935.1"/>
    <property type="molecule type" value="Genomic_DNA"/>
</dbReference>
<keyword evidence="3" id="KW-1185">Reference proteome</keyword>
<name>A0ABW2P9L8_9ACTN</name>
<protein>
    <recommendedName>
        <fullName evidence="4">DUF4932 domain-containing protein</fullName>
    </recommendedName>
</protein>